<gene>
    <name evidence="14" type="ORF">CQ12_08320</name>
</gene>
<dbReference type="GO" id="GO:0031405">
    <property type="term" value="F:lipoic acid binding"/>
    <property type="evidence" value="ECO:0007669"/>
    <property type="project" value="TreeGrafter"/>
</dbReference>
<evidence type="ECO:0000259" key="13">
    <source>
        <dbReference type="PROSITE" id="PS51826"/>
    </source>
</evidence>
<dbReference type="STRING" id="280332.CQ12_08320"/>
<comment type="pathway">
    <text evidence="3">Amino-acid degradation; L-lysine degradation via saccharopine pathway; glutaryl-CoA from L-lysine: step 6/6.</text>
</comment>
<dbReference type="GO" id="GO:0004149">
    <property type="term" value="F:dihydrolipoyllysine-residue succinyltransferase activity"/>
    <property type="evidence" value="ECO:0007669"/>
    <property type="project" value="UniProtKB-EC"/>
</dbReference>
<sequence>MPVELVKLPDVGEGVAEAEIVEWHVAVGETVREDQILAAVMTDKATVEIPSPRAGVVVELGGELGARLAVGSPLAGIRFGANGDVASEKDVDRPDGRALASDVPVDPQAGSPVQTEQPYDRRPNDGHPANAHRNGVAGVEVKLAPVRPIASPAIRARAREAGIDLRLVSGSGAAGRITHDDLAGYLQNRSNASAGPRIAQRNDAVEQIKVVGLRRRIAERMAETTRRVAHFSYVEEVDVTSLDELRKQLNTKFVEGRPKLTLLPFVVAALVHAVRDFPQVNATYDDDQEVVSRHGAVHAGIATQTPSGLMVPVLFHAEALDLWACAAEIKRLADAARQGTARREELNGSTITVTSLGDLGGIATTPVINRPELAIVGVNRMMIRPMWRDDQFVPRMMMNLSSSFDHRIIDGYEAAQFIRRMKELLEAPALLLVRN</sequence>
<evidence type="ECO:0000256" key="2">
    <source>
        <dbReference type="ARBA" id="ARBA00004052"/>
    </source>
</evidence>
<dbReference type="SUPFAM" id="SSF51230">
    <property type="entry name" value="Single hybrid motif"/>
    <property type="match status" value="1"/>
</dbReference>
<evidence type="ECO:0000256" key="10">
    <source>
        <dbReference type="RuleBase" id="RU003423"/>
    </source>
</evidence>
<dbReference type="EC" id="2.3.1.-" evidence="10"/>
<evidence type="ECO:0000313" key="15">
    <source>
        <dbReference type="Proteomes" id="UP000050863"/>
    </source>
</evidence>
<evidence type="ECO:0000256" key="9">
    <source>
        <dbReference type="ARBA" id="ARBA00052761"/>
    </source>
</evidence>
<dbReference type="Gene3D" id="3.30.559.10">
    <property type="entry name" value="Chloramphenicol acetyltransferase-like domain"/>
    <property type="match status" value="1"/>
</dbReference>
<dbReference type="EMBL" id="LLXZ01000080">
    <property type="protein sequence ID" value="KRR08960.1"/>
    <property type="molecule type" value="Genomic_DNA"/>
</dbReference>
<dbReference type="GO" id="GO:0016407">
    <property type="term" value="F:acetyltransferase activity"/>
    <property type="evidence" value="ECO:0007669"/>
    <property type="project" value="TreeGrafter"/>
</dbReference>
<accession>A0A0R3LWB4</accession>
<dbReference type="CDD" id="cd06849">
    <property type="entry name" value="lipoyl_domain"/>
    <property type="match status" value="1"/>
</dbReference>
<keyword evidence="6 10" id="KW-0808">Transferase</keyword>
<evidence type="ECO:0000259" key="12">
    <source>
        <dbReference type="PROSITE" id="PS50968"/>
    </source>
</evidence>
<feature type="domain" description="Peripheral subunit-binding (PSBD)" evidence="13">
    <location>
        <begin position="149"/>
        <end position="186"/>
    </location>
</feature>
<dbReference type="InterPro" id="IPR000089">
    <property type="entry name" value="Biotin_lipoyl"/>
</dbReference>
<dbReference type="RefSeq" id="WP_057835699.1">
    <property type="nucleotide sequence ID" value="NZ_LLXZ01000080.1"/>
</dbReference>
<dbReference type="AlphaFoldDB" id="A0A0R3LWB4"/>
<evidence type="ECO:0000256" key="1">
    <source>
        <dbReference type="ARBA" id="ARBA00001938"/>
    </source>
</evidence>
<feature type="region of interest" description="Disordered" evidence="11">
    <location>
        <begin position="86"/>
        <end position="133"/>
    </location>
</feature>
<comment type="catalytic activity">
    <reaction evidence="9">
        <text>N(6)-[(R)-dihydrolipoyl]-L-lysyl-[protein] + succinyl-CoA = N(6)-[(R)-S(8)-succinyldihydrolipoyl]-L-lysyl-[protein] + CoA</text>
        <dbReference type="Rhea" id="RHEA:15213"/>
        <dbReference type="Rhea" id="RHEA-COMP:10475"/>
        <dbReference type="Rhea" id="RHEA-COMP:20092"/>
        <dbReference type="ChEBI" id="CHEBI:57287"/>
        <dbReference type="ChEBI" id="CHEBI:57292"/>
        <dbReference type="ChEBI" id="CHEBI:83100"/>
        <dbReference type="ChEBI" id="CHEBI:83120"/>
        <dbReference type="EC" id="2.3.1.61"/>
    </reaction>
</comment>
<keyword evidence="15" id="KW-1185">Reference proteome</keyword>
<dbReference type="PROSITE" id="PS51826">
    <property type="entry name" value="PSBD"/>
    <property type="match status" value="1"/>
</dbReference>
<comment type="subunit">
    <text evidence="5">Forms a 24-polypeptide structural core with octahedral symmetry. Part of the 2-oxoglutarate dehydrogenase (OGDH) complex composed of E1 (2-oxoglutarate dehydrogenase), E2 (dihydrolipoamide succinyltransferase) and E3 (dihydrolipoamide dehydrogenase); the complex contains multiple copies of the three enzymatic components (E1, E2 and E3).</text>
</comment>
<dbReference type="Pfam" id="PF02817">
    <property type="entry name" value="E3_binding"/>
    <property type="match status" value="1"/>
</dbReference>
<dbReference type="InterPro" id="IPR023213">
    <property type="entry name" value="CAT-like_dom_sf"/>
</dbReference>
<dbReference type="InterPro" id="IPR001078">
    <property type="entry name" value="2-oxoacid_DH_actylTfrase"/>
</dbReference>
<feature type="compositionally biased region" description="Basic and acidic residues" evidence="11">
    <location>
        <begin position="86"/>
        <end position="96"/>
    </location>
</feature>
<dbReference type="Proteomes" id="UP000050863">
    <property type="component" value="Unassembled WGS sequence"/>
</dbReference>
<proteinExistence type="inferred from homology"/>
<protein>
    <recommendedName>
        <fullName evidence="10">Dihydrolipoamide acetyltransferase component of pyruvate dehydrogenase complex</fullName>
        <ecNumber evidence="10">2.3.1.-</ecNumber>
    </recommendedName>
</protein>
<dbReference type="Pfam" id="PF00364">
    <property type="entry name" value="Biotin_lipoyl"/>
    <property type="match status" value="1"/>
</dbReference>
<dbReference type="SUPFAM" id="SSF47005">
    <property type="entry name" value="Peripheral subunit-binding domain of 2-oxo acid dehydrogenase complex"/>
    <property type="match status" value="1"/>
</dbReference>
<dbReference type="PROSITE" id="PS00189">
    <property type="entry name" value="LIPOYL"/>
    <property type="match status" value="1"/>
</dbReference>
<dbReference type="PANTHER" id="PTHR43178:SF5">
    <property type="entry name" value="LIPOAMIDE ACYLTRANSFERASE COMPONENT OF BRANCHED-CHAIN ALPHA-KETO ACID DEHYDROGENASE COMPLEX, MITOCHONDRIAL"/>
    <property type="match status" value="1"/>
</dbReference>
<dbReference type="InterPro" id="IPR003016">
    <property type="entry name" value="2-oxoA_DH_lipoyl-BS"/>
</dbReference>
<dbReference type="Gene3D" id="4.10.320.10">
    <property type="entry name" value="E3-binding domain"/>
    <property type="match status" value="1"/>
</dbReference>
<keyword evidence="8 10" id="KW-0012">Acyltransferase</keyword>
<dbReference type="OrthoDB" id="9805770at2"/>
<comment type="similarity">
    <text evidence="4 10">Belongs to the 2-oxoacid dehydrogenase family.</text>
</comment>
<comment type="function">
    <text evidence="2">E2 component of the 2-oxoglutarate dehydrogenase (OGDH) complex which catalyzes the second step in the conversion of 2-oxoglutarate to succinyl-CoA and CO(2).</text>
</comment>
<evidence type="ECO:0000256" key="11">
    <source>
        <dbReference type="SAM" id="MobiDB-lite"/>
    </source>
</evidence>
<dbReference type="GO" id="GO:0005737">
    <property type="term" value="C:cytoplasm"/>
    <property type="evidence" value="ECO:0007669"/>
    <property type="project" value="TreeGrafter"/>
</dbReference>
<evidence type="ECO:0000256" key="5">
    <source>
        <dbReference type="ARBA" id="ARBA00011666"/>
    </source>
</evidence>
<dbReference type="InterPro" id="IPR011053">
    <property type="entry name" value="Single_hybrid_motif"/>
</dbReference>
<dbReference type="PROSITE" id="PS50968">
    <property type="entry name" value="BIOTINYL_LIPOYL"/>
    <property type="match status" value="1"/>
</dbReference>
<dbReference type="InterPro" id="IPR004167">
    <property type="entry name" value="PSBD"/>
</dbReference>
<name>A0A0R3LWB4_9BRAD</name>
<evidence type="ECO:0000256" key="7">
    <source>
        <dbReference type="ARBA" id="ARBA00022823"/>
    </source>
</evidence>
<organism evidence="14 15">
    <name type="scientific">Bradyrhizobium jicamae</name>
    <dbReference type="NCBI Taxonomy" id="280332"/>
    <lineage>
        <taxon>Bacteria</taxon>
        <taxon>Pseudomonadati</taxon>
        <taxon>Pseudomonadota</taxon>
        <taxon>Alphaproteobacteria</taxon>
        <taxon>Hyphomicrobiales</taxon>
        <taxon>Nitrobacteraceae</taxon>
        <taxon>Bradyrhizobium</taxon>
    </lineage>
</organism>
<dbReference type="InterPro" id="IPR036625">
    <property type="entry name" value="E3-bd_dom_sf"/>
</dbReference>
<dbReference type="InterPro" id="IPR050743">
    <property type="entry name" value="2-oxoacid_DH_E2_comp"/>
</dbReference>
<dbReference type="PANTHER" id="PTHR43178">
    <property type="entry name" value="DIHYDROLIPOAMIDE ACETYLTRANSFERASE COMPONENT OF PYRUVATE DEHYDROGENASE COMPLEX"/>
    <property type="match status" value="1"/>
</dbReference>
<feature type="domain" description="Lipoyl-binding" evidence="12">
    <location>
        <begin position="3"/>
        <end position="78"/>
    </location>
</feature>
<dbReference type="Gene3D" id="2.40.50.100">
    <property type="match status" value="1"/>
</dbReference>
<comment type="caution">
    <text evidence="14">The sequence shown here is derived from an EMBL/GenBank/DDBJ whole genome shotgun (WGS) entry which is preliminary data.</text>
</comment>
<dbReference type="FunFam" id="3.30.559.10:FF:000007">
    <property type="entry name" value="Dihydrolipoamide acetyltransferase component of pyruvate dehydrogenase complex"/>
    <property type="match status" value="1"/>
</dbReference>
<evidence type="ECO:0000256" key="6">
    <source>
        <dbReference type="ARBA" id="ARBA00022679"/>
    </source>
</evidence>
<evidence type="ECO:0000256" key="3">
    <source>
        <dbReference type="ARBA" id="ARBA00005145"/>
    </source>
</evidence>
<keyword evidence="7 10" id="KW-0450">Lipoyl</keyword>
<evidence type="ECO:0000256" key="8">
    <source>
        <dbReference type="ARBA" id="ARBA00023315"/>
    </source>
</evidence>
<evidence type="ECO:0000313" key="14">
    <source>
        <dbReference type="EMBL" id="KRR08960.1"/>
    </source>
</evidence>
<dbReference type="Pfam" id="PF00198">
    <property type="entry name" value="2-oxoacid_dh"/>
    <property type="match status" value="1"/>
</dbReference>
<dbReference type="SUPFAM" id="SSF52777">
    <property type="entry name" value="CoA-dependent acyltransferases"/>
    <property type="match status" value="1"/>
</dbReference>
<comment type="cofactor">
    <cofactor evidence="1 10">
        <name>(R)-lipoate</name>
        <dbReference type="ChEBI" id="CHEBI:83088"/>
    </cofactor>
</comment>
<evidence type="ECO:0000256" key="4">
    <source>
        <dbReference type="ARBA" id="ARBA00007317"/>
    </source>
</evidence>
<reference evidence="14 15" key="1">
    <citation type="submission" date="2014-03" db="EMBL/GenBank/DDBJ databases">
        <title>Bradyrhizobium valentinum sp. nov., isolated from effective nodules of Lupinus mariae-josephae, a lupine endemic of basic-lime soils in Eastern Spain.</title>
        <authorList>
            <person name="Duran D."/>
            <person name="Rey L."/>
            <person name="Navarro A."/>
            <person name="Busquets A."/>
            <person name="Imperial J."/>
            <person name="Ruiz-Argueso T."/>
        </authorList>
    </citation>
    <scope>NUCLEOTIDE SEQUENCE [LARGE SCALE GENOMIC DNA]</scope>
    <source>
        <strain evidence="14 15">PAC68</strain>
    </source>
</reference>